<evidence type="ECO:0000259" key="2">
    <source>
        <dbReference type="PROSITE" id="PS50103"/>
    </source>
</evidence>
<feature type="zinc finger region" description="C3H1-type" evidence="1">
    <location>
        <begin position="183"/>
        <end position="209"/>
    </location>
</feature>
<proteinExistence type="predicted"/>
<keyword evidence="4" id="KW-1185">Reference proteome</keyword>
<dbReference type="PANTHER" id="PTHR36971:SF3">
    <property type="entry name" value="C3H1-TYPE DOMAIN-CONTAINING PROTEIN"/>
    <property type="match status" value="1"/>
</dbReference>
<feature type="domain" description="C3H1-type" evidence="2">
    <location>
        <begin position="183"/>
        <end position="209"/>
    </location>
</feature>
<evidence type="ECO:0000313" key="3">
    <source>
        <dbReference type="EMBL" id="KAJ0409673.1"/>
    </source>
</evidence>
<keyword evidence="1" id="KW-0863">Zinc-finger</keyword>
<dbReference type="InterPro" id="IPR012340">
    <property type="entry name" value="NA-bd_OB-fold"/>
</dbReference>
<gene>
    <name evidence="3" type="ORF">P43SY_008545</name>
</gene>
<sequence>MNETTTTKMATLSALDDAYAEHIARLCEDESTKGEPAVRVAVVGRFVRKRKLSKGLIFGDVMLDGGDLLEVMIRAGDGLLTVDAIRQINWDVHLGDIVTIDGLLTRKPTGHLMLTMLGVVVDEHWSDTHPGEFFDHARFGTATIHSLRTNDRTSRGSVTLAPSSQAQQPAKYTNIVQINGFNACKYYFSGANGVNCLRGAQCHFWHGAAEDYEANRQLWLQKRHDQRRAASQIEGDEHAPETKWLKAQRARLFCDWLLSNLCEERLSSGSGVIDVAGGKGEIPIQLWNRRGIPTTLIDPLQDLGTGITGQWQHPKNSINWTVANPAADL</sequence>
<keyword evidence="1" id="KW-0479">Metal-binding</keyword>
<protein>
    <recommendedName>
        <fullName evidence="2">C3H1-type domain-containing protein</fullName>
    </recommendedName>
</protein>
<dbReference type="PROSITE" id="PS50103">
    <property type="entry name" value="ZF_C3H1"/>
    <property type="match status" value="1"/>
</dbReference>
<dbReference type="InterPro" id="IPR000571">
    <property type="entry name" value="Znf_CCCH"/>
</dbReference>
<reference evidence="3" key="1">
    <citation type="submission" date="2021-12" db="EMBL/GenBank/DDBJ databases">
        <title>Prjna785345.</title>
        <authorList>
            <person name="Rujirawat T."/>
            <person name="Krajaejun T."/>
        </authorList>
    </citation>
    <scope>NUCLEOTIDE SEQUENCE</scope>
    <source>
        <strain evidence="3">Pi057C3</strain>
    </source>
</reference>
<dbReference type="AlphaFoldDB" id="A0AAD5QEW4"/>
<dbReference type="Gene3D" id="2.40.50.140">
    <property type="entry name" value="Nucleic acid-binding proteins"/>
    <property type="match status" value="1"/>
</dbReference>
<accession>A0AAD5QEW4</accession>
<evidence type="ECO:0000313" key="4">
    <source>
        <dbReference type="Proteomes" id="UP001209570"/>
    </source>
</evidence>
<evidence type="ECO:0000256" key="1">
    <source>
        <dbReference type="PROSITE-ProRule" id="PRU00723"/>
    </source>
</evidence>
<keyword evidence="1" id="KW-0862">Zinc</keyword>
<dbReference type="Proteomes" id="UP001209570">
    <property type="component" value="Unassembled WGS sequence"/>
</dbReference>
<dbReference type="PANTHER" id="PTHR36971">
    <property type="entry name" value="UNNAMED PRODUCT"/>
    <property type="match status" value="1"/>
</dbReference>
<comment type="caution">
    <text evidence="3">The sequence shown here is derived from an EMBL/GenBank/DDBJ whole genome shotgun (WGS) entry which is preliminary data.</text>
</comment>
<name>A0AAD5QEW4_PYTIN</name>
<dbReference type="EMBL" id="JAKCXM010000003">
    <property type="protein sequence ID" value="KAJ0409673.1"/>
    <property type="molecule type" value="Genomic_DNA"/>
</dbReference>
<dbReference type="GO" id="GO:0008270">
    <property type="term" value="F:zinc ion binding"/>
    <property type="evidence" value="ECO:0007669"/>
    <property type="project" value="UniProtKB-KW"/>
</dbReference>
<organism evidence="3 4">
    <name type="scientific">Pythium insidiosum</name>
    <name type="common">Pythiosis disease agent</name>
    <dbReference type="NCBI Taxonomy" id="114742"/>
    <lineage>
        <taxon>Eukaryota</taxon>
        <taxon>Sar</taxon>
        <taxon>Stramenopiles</taxon>
        <taxon>Oomycota</taxon>
        <taxon>Peronosporomycetes</taxon>
        <taxon>Pythiales</taxon>
        <taxon>Pythiaceae</taxon>
        <taxon>Pythium</taxon>
    </lineage>
</organism>